<keyword evidence="1" id="KW-0472">Membrane</keyword>
<gene>
    <name evidence="2" type="ORF">GCM10011401_23090</name>
</gene>
<keyword evidence="1" id="KW-0812">Transmembrane</keyword>
<feature type="transmembrane region" description="Helical" evidence="1">
    <location>
        <begin position="43"/>
        <end position="61"/>
    </location>
</feature>
<dbReference type="EMBL" id="BMIS01000012">
    <property type="protein sequence ID" value="GGE75221.1"/>
    <property type="molecule type" value="Genomic_DNA"/>
</dbReference>
<dbReference type="AlphaFoldDB" id="A0A917ATR2"/>
<keyword evidence="3" id="KW-1185">Reference proteome</keyword>
<evidence type="ECO:0000256" key="1">
    <source>
        <dbReference type="SAM" id="Phobius"/>
    </source>
</evidence>
<name>A0A917ATR2_9MICC</name>
<protein>
    <submittedName>
        <fullName evidence="2">Uncharacterized protein</fullName>
    </submittedName>
</protein>
<reference evidence="2" key="1">
    <citation type="journal article" date="2014" name="Int. J. Syst. Evol. Microbiol.">
        <title>Complete genome sequence of Corynebacterium casei LMG S-19264T (=DSM 44701T), isolated from a smear-ripened cheese.</title>
        <authorList>
            <consortium name="US DOE Joint Genome Institute (JGI-PGF)"/>
            <person name="Walter F."/>
            <person name="Albersmeier A."/>
            <person name="Kalinowski J."/>
            <person name="Ruckert C."/>
        </authorList>
    </citation>
    <scope>NUCLEOTIDE SEQUENCE</scope>
    <source>
        <strain evidence="2">CGMCC 1.15388</strain>
    </source>
</reference>
<proteinExistence type="predicted"/>
<evidence type="ECO:0000313" key="2">
    <source>
        <dbReference type="EMBL" id="GGE75221.1"/>
    </source>
</evidence>
<sequence>MTEETRRARSTAEESETPFGRSRAERWFFGDVVKTPTRAKFHIGWSIVVFVIFFYNSMSFYPPDGVASSVFFVLHLAFTAFLIPFGMVICVKHHELTEQGFYARQAERKRAARRASTVGAGFHAR</sequence>
<keyword evidence="1" id="KW-1133">Transmembrane helix</keyword>
<organism evidence="2 3">
    <name type="scientific">Nesterenkonia cremea</name>
    <dbReference type="NCBI Taxonomy" id="1882340"/>
    <lineage>
        <taxon>Bacteria</taxon>
        <taxon>Bacillati</taxon>
        <taxon>Actinomycetota</taxon>
        <taxon>Actinomycetes</taxon>
        <taxon>Micrococcales</taxon>
        <taxon>Micrococcaceae</taxon>
        <taxon>Nesterenkonia</taxon>
    </lineage>
</organism>
<dbReference type="RefSeq" id="WP_188685874.1">
    <property type="nucleotide sequence ID" value="NZ_BMIS01000012.1"/>
</dbReference>
<evidence type="ECO:0000313" key="3">
    <source>
        <dbReference type="Proteomes" id="UP000633136"/>
    </source>
</evidence>
<accession>A0A917ATR2</accession>
<comment type="caution">
    <text evidence="2">The sequence shown here is derived from an EMBL/GenBank/DDBJ whole genome shotgun (WGS) entry which is preliminary data.</text>
</comment>
<dbReference type="Proteomes" id="UP000633136">
    <property type="component" value="Unassembled WGS sequence"/>
</dbReference>
<feature type="transmembrane region" description="Helical" evidence="1">
    <location>
        <begin position="67"/>
        <end position="91"/>
    </location>
</feature>
<reference evidence="2" key="2">
    <citation type="submission" date="2020-09" db="EMBL/GenBank/DDBJ databases">
        <authorList>
            <person name="Sun Q."/>
            <person name="Zhou Y."/>
        </authorList>
    </citation>
    <scope>NUCLEOTIDE SEQUENCE</scope>
    <source>
        <strain evidence="2">CGMCC 1.15388</strain>
    </source>
</reference>